<dbReference type="EMBL" id="ABCK01000010">
    <property type="protein sequence ID" value="EDM27371.1"/>
    <property type="molecule type" value="Genomic_DNA"/>
</dbReference>
<name>A6DM73_9BACT</name>
<comment type="caution">
    <text evidence="1">The sequence shown here is derived from an EMBL/GenBank/DDBJ whole genome shotgun (WGS) entry which is preliminary data.</text>
</comment>
<gene>
    <name evidence="1" type="ORF">LNTAR_21695</name>
</gene>
<accession>A6DM73</accession>
<dbReference type="AlphaFoldDB" id="A6DM73"/>
<organism evidence="1 2">
    <name type="scientific">Lentisphaera araneosa HTCC2155</name>
    <dbReference type="NCBI Taxonomy" id="313628"/>
    <lineage>
        <taxon>Bacteria</taxon>
        <taxon>Pseudomonadati</taxon>
        <taxon>Lentisphaerota</taxon>
        <taxon>Lentisphaeria</taxon>
        <taxon>Lentisphaerales</taxon>
        <taxon>Lentisphaeraceae</taxon>
        <taxon>Lentisphaera</taxon>
    </lineage>
</organism>
<dbReference type="RefSeq" id="WP_007278974.1">
    <property type="nucleotide sequence ID" value="NZ_ABCK01000010.1"/>
</dbReference>
<evidence type="ECO:0000313" key="2">
    <source>
        <dbReference type="Proteomes" id="UP000004947"/>
    </source>
</evidence>
<proteinExistence type="predicted"/>
<sequence>MKLKVIIFLLTFTFSIYPQSLESEFKKFGEKILQEIMKGDLELTNYIAPQEYRIKIYAASENLDEKELKKSWSNVERNEKKYFKYFNQKYELFHIKNEEFSISEDKIQIKKMKGLNLGGYESIFYTKKAKYEFKASLVKIDNKIYLSSPAGMGAIITLVITGNFKVNKGSNLSRDTNKALKVTKDYIASMYNGNYEAFKKVLDKKSSEDLTSKTSIFHQKSQKEISEMLKKFISQEIGPNDGTHTYKYDKNLMTVYIYRNNKKTKFKIKLIEENKQLKIKLR</sequence>
<dbReference type="Proteomes" id="UP000004947">
    <property type="component" value="Unassembled WGS sequence"/>
</dbReference>
<keyword evidence="2" id="KW-1185">Reference proteome</keyword>
<evidence type="ECO:0000313" key="1">
    <source>
        <dbReference type="EMBL" id="EDM27371.1"/>
    </source>
</evidence>
<protein>
    <submittedName>
        <fullName evidence="1">Uncharacterized protein</fullName>
    </submittedName>
</protein>
<reference evidence="1 2" key="1">
    <citation type="journal article" date="2010" name="J. Bacteriol.">
        <title>Genome sequence of Lentisphaera araneosa HTCC2155T, the type species of the order Lentisphaerales in the phylum Lentisphaerae.</title>
        <authorList>
            <person name="Thrash J.C."/>
            <person name="Cho J.C."/>
            <person name="Vergin K.L."/>
            <person name="Morris R.M."/>
            <person name="Giovannoni S.J."/>
        </authorList>
    </citation>
    <scope>NUCLEOTIDE SEQUENCE [LARGE SCALE GENOMIC DNA]</scope>
    <source>
        <strain evidence="1 2">HTCC2155</strain>
    </source>
</reference>